<dbReference type="Pfam" id="PF03988">
    <property type="entry name" value="DUF347"/>
    <property type="match status" value="3"/>
</dbReference>
<gene>
    <name evidence="2" type="ORF">KO481_09015</name>
</gene>
<feature type="transmembrane region" description="Helical" evidence="1">
    <location>
        <begin position="107"/>
        <end position="124"/>
    </location>
</feature>
<evidence type="ECO:0000313" key="3">
    <source>
        <dbReference type="Proteomes" id="UP000733379"/>
    </source>
</evidence>
<organism evidence="2 3">
    <name type="scientific">Nocardia albiluteola</name>
    <dbReference type="NCBI Taxonomy" id="2842303"/>
    <lineage>
        <taxon>Bacteria</taxon>
        <taxon>Bacillati</taxon>
        <taxon>Actinomycetota</taxon>
        <taxon>Actinomycetes</taxon>
        <taxon>Mycobacteriales</taxon>
        <taxon>Nocardiaceae</taxon>
        <taxon>Nocardia</taxon>
    </lineage>
</organism>
<feature type="transmembrane region" description="Helical" evidence="1">
    <location>
        <begin position="155"/>
        <end position="176"/>
    </location>
</feature>
<accession>A0ABS6AXE8</accession>
<feature type="transmembrane region" description="Helical" evidence="1">
    <location>
        <begin position="16"/>
        <end position="34"/>
    </location>
</feature>
<proteinExistence type="predicted"/>
<feature type="transmembrane region" description="Helical" evidence="1">
    <location>
        <begin position="196"/>
        <end position="215"/>
    </location>
</feature>
<feature type="transmembrane region" description="Helical" evidence="1">
    <location>
        <begin position="41"/>
        <end position="62"/>
    </location>
</feature>
<reference evidence="2 3" key="1">
    <citation type="submission" date="2021-06" db="EMBL/GenBank/DDBJ databases">
        <title>Actinomycetes sequencing.</title>
        <authorList>
            <person name="Shan Q."/>
        </authorList>
    </citation>
    <scope>NUCLEOTIDE SEQUENCE [LARGE SCALE GENOMIC DNA]</scope>
    <source>
        <strain evidence="2 3">NEAU-G5</strain>
    </source>
</reference>
<sequence length="238" mass="25659">MGESTSDFLVTTIDPQIAVVLGFVAFLAALILQLRLGRYNAWAYWLAVVMVGVFGTMAADVMHVVLGVPYPVSTLFYAVVLVAVFFLWYRTERTLSIHEVNTTRRELFYWAAVMATFAMGTALGDFTAYTLHWGYAASAAVFAAGILVPAAGYRWLGWNPILCFWGAYVITRPLGASVADWLGKPADTSGLGLGDGPVVAVLGLAILALVAYLAVTKSDVQRPGADDAPDRADTALRR</sequence>
<keyword evidence="1" id="KW-1133">Transmembrane helix</keyword>
<dbReference type="EMBL" id="JAHKNI010000002">
    <property type="protein sequence ID" value="MBU3061664.1"/>
    <property type="molecule type" value="Genomic_DNA"/>
</dbReference>
<keyword evidence="1" id="KW-0812">Transmembrane</keyword>
<keyword evidence="1" id="KW-0472">Membrane</keyword>
<keyword evidence="3" id="KW-1185">Reference proteome</keyword>
<protein>
    <recommendedName>
        <fullName evidence="4">Membrane-anchored protein</fullName>
    </recommendedName>
</protein>
<dbReference type="InterPro" id="IPR007136">
    <property type="entry name" value="DUF347"/>
</dbReference>
<dbReference type="Proteomes" id="UP000733379">
    <property type="component" value="Unassembled WGS sequence"/>
</dbReference>
<evidence type="ECO:0000313" key="2">
    <source>
        <dbReference type="EMBL" id="MBU3061664.1"/>
    </source>
</evidence>
<name>A0ABS6AXE8_9NOCA</name>
<feature type="transmembrane region" description="Helical" evidence="1">
    <location>
        <begin position="130"/>
        <end position="148"/>
    </location>
</feature>
<evidence type="ECO:0000256" key="1">
    <source>
        <dbReference type="SAM" id="Phobius"/>
    </source>
</evidence>
<feature type="transmembrane region" description="Helical" evidence="1">
    <location>
        <begin position="68"/>
        <end position="87"/>
    </location>
</feature>
<evidence type="ECO:0008006" key="4">
    <source>
        <dbReference type="Google" id="ProtNLM"/>
    </source>
</evidence>
<comment type="caution">
    <text evidence="2">The sequence shown here is derived from an EMBL/GenBank/DDBJ whole genome shotgun (WGS) entry which is preliminary data.</text>
</comment>